<protein>
    <recommendedName>
        <fullName evidence="1">Fungal-type protein kinase domain-containing protein</fullName>
    </recommendedName>
</protein>
<reference evidence="2 3" key="1">
    <citation type="journal article" date="2019" name="New Phytol.">
        <title>Comparative genomics reveals unique wood-decay strategies and fruiting body development in the Schizophyllaceae.</title>
        <authorList>
            <person name="Almasi E."/>
            <person name="Sahu N."/>
            <person name="Krizsan K."/>
            <person name="Balint B."/>
            <person name="Kovacs G.M."/>
            <person name="Kiss B."/>
            <person name="Cseklye J."/>
            <person name="Drula E."/>
            <person name="Henrissat B."/>
            <person name="Nagy I."/>
            <person name="Chovatia M."/>
            <person name="Adam C."/>
            <person name="LaButti K."/>
            <person name="Lipzen A."/>
            <person name="Riley R."/>
            <person name="Grigoriev I.V."/>
            <person name="Nagy L.G."/>
        </authorList>
    </citation>
    <scope>NUCLEOTIDE SEQUENCE [LARGE SCALE GENOMIC DNA]</scope>
    <source>
        <strain evidence="2 3">NL-1724</strain>
    </source>
</reference>
<dbReference type="PANTHER" id="PTHR38248">
    <property type="entry name" value="FUNK1 6"/>
    <property type="match status" value="1"/>
</dbReference>
<dbReference type="AlphaFoldDB" id="A0A550BYY0"/>
<keyword evidence="3" id="KW-1185">Reference proteome</keyword>
<name>A0A550BYY0_9AGAR</name>
<dbReference type="EMBL" id="VDMD01000043">
    <property type="protein sequence ID" value="TRM57764.1"/>
    <property type="molecule type" value="Genomic_DNA"/>
</dbReference>
<proteinExistence type="predicted"/>
<dbReference type="PANTHER" id="PTHR38248:SF2">
    <property type="entry name" value="FUNK1 11"/>
    <property type="match status" value="1"/>
</dbReference>
<dbReference type="InterPro" id="IPR040976">
    <property type="entry name" value="Pkinase_fungal"/>
</dbReference>
<organism evidence="2 3">
    <name type="scientific">Schizophyllum amplum</name>
    <dbReference type="NCBI Taxonomy" id="97359"/>
    <lineage>
        <taxon>Eukaryota</taxon>
        <taxon>Fungi</taxon>
        <taxon>Dikarya</taxon>
        <taxon>Basidiomycota</taxon>
        <taxon>Agaricomycotina</taxon>
        <taxon>Agaricomycetes</taxon>
        <taxon>Agaricomycetidae</taxon>
        <taxon>Agaricales</taxon>
        <taxon>Schizophyllaceae</taxon>
        <taxon>Schizophyllum</taxon>
    </lineage>
</organism>
<dbReference type="OrthoDB" id="5569250at2759"/>
<dbReference type="Proteomes" id="UP000320762">
    <property type="component" value="Unassembled WGS sequence"/>
</dbReference>
<evidence type="ECO:0000313" key="3">
    <source>
        <dbReference type="Proteomes" id="UP000320762"/>
    </source>
</evidence>
<evidence type="ECO:0000259" key="1">
    <source>
        <dbReference type="Pfam" id="PF17667"/>
    </source>
</evidence>
<evidence type="ECO:0000313" key="2">
    <source>
        <dbReference type="EMBL" id="TRM57764.1"/>
    </source>
</evidence>
<accession>A0A550BYY0</accession>
<gene>
    <name evidence="2" type="ORF">BD626DRAFT_586521</name>
</gene>
<dbReference type="SUPFAM" id="SSF56112">
    <property type="entry name" value="Protein kinase-like (PK-like)"/>
    <property type="match status" value="1"/>
</dbReference>
<comment type="caution">
    <text evidence="2">The sequence shown here is derived from an EMBL/GenBank/DDBJ whole genome shotgun (WGS) entry which is preliminary data.</text>
</comment>
<dbReference type="InterPro" id="IPR011009">
    <property type="entry name" value="Kinase-like_dom_sf"/>
</dbReference>
<sequence length="329" mass="38175">MPLVMKFSWADCTRTTEGTLIQRAIERAKGDKRVTDHMPYVVGEKIYAEYTTEGIRKALNIAPRTRRVQENGVDKERVIYRELRVITSERLEPLFQLCGQDFISAWFQCKEVHYLNWLNDIHHKDPSATNLMYRLRPDESIEAVLNDWDLGIDARELQTHLGFEVTGTIPFMAIDLLTPQAMRGEVRHLYRHDLEAMIWVFVWIMCCYDEGKQRTVPEEVAEWTAQDPKAARGGKRSFPDSFSQSVAAPSWAVEYPLANLLVDHMADSLRERAKAINVSRRTVGAQVQPDEPDESRKAWKEHWALVKSMCADDNSKLHYMKKLLPKYDY</sequence>
<dbReference type="Pfam" id="PF17667">
    <property type="entry name" value="Pkinase_fungal"/>
    <property type="match status" value="1"/>
</dbReference>
<feature type="domain" description="Fungal-type protein kinase" evidence="1">
    <location>
        <begin position="3"/>
        <end position="205"/>
    </location>
</feature>